<keyword evidence="3" id="KW-1185">Reference proteome</keyword>
<reference evidence="2 3" key="1">
    <citation type="journal article" date="2009" name="J. Bacteriol.">
        <title>Complete and draft genome sequences of six members of the Aquificales.</title>
        <authorList>
            <person name="Reysenbach A.L."/>
            <person name="Hamamura N."/>
            <person name="Podar M."/>
            <person name="Griffiths E."/>
            <person name="Ferreira S."/>
            <person name="Hochstein R."/>
            <person name="Heidelberg J."/>
            <person name="Johnson J."/>
            <person name="Mead D."/>
            <person name="Pohorille A."/>
            <person name="Sarmiento M."/>
            <person name="Schweighofer K."/>
            <person name="Seshadri R."/>
            <person name="Voytek M.A."/>
        </authorList>
    </citation>
    <scope>NUCLEOTIDE SEQUENCE [LARGE SCALE GENOMIC DNA]</scope>
    <source>
        <strain evidence="3">Az-Fu1 / DSM 15241 / OCM 825</strain>
    </source>
</reference>
<gene>
    <name evidence="2" type="ordered locus">SULAZ_1451</name>
</gene>
<dbReference type="eggNOG" id="COG0702">
    <property type="taxonomic scope" value="Bacteria"/>
</dbReference>
<name>C1DWD2_SULAA</name>
<feature type="domain" description="NAD(P)-binding" evidence="1">
    <location>
        <begin position="7"/>
        <end position="148"/>
    </location>
</feature>
<dbReference type="InterPro" id="IPR016040">
    <property type="entry name" value="NAD(P)-bd_dom"/>
</dbReference>
<dbReference type="CDD" id="cd05271">
    <property type="entry name" value="NDUFA9_like_SDR_a"/>
    <property type="match status" value="1"/>
</dbReference>
<organism evidence="2 3">
    <name type="scientific">Sulfurihydrogenibium azorense (strain DSM 15241 / OCM 825 / Az-Fu1)</name>
    <dbReference type="NCBI Taxonomy" id="204536"/>
    <lineage>
        <taxon>Bacteria</taxon>
        <taxon>Pseudomonadati</taxon>
        <taxon>Aquificota</taxon>
        <taxon>Aquificia</taxon>
        <taxon>Aquificales</taxon>
        <taxon>Hydrogenothermaceae</taxon>
        <taxon>Sulfurihydrogenibium</taxon>
    </lineage>
</organism>
<dbReference type="RefSeq" id="WP_012673669.1">
    <property type="nucleotide sequence ID" value="NC_012438.1"/>
</dbReference>
<dbReference type="OrthoDB" id="9807212at2"/>
<dbReference type="STRING" id="204536.SULAZ_1451"/>
<dbReference type="AlphaFoldDB" id="C1DWD2"/>
<dbReference type="EMBL" id="CP001229">
    <property type="protein sequence ID" value="ACN98344.1"/>
    <property type="molecule type" value="Genomic_DNA"/>
</dbReference>
<dbReference type="InterPro" id="IPR036291">
    <property type="entry name" value="NAD(P)-bd_dom_sf"/>
</dbReference>
<dbReference type="PANTHER" id="PTHR12126">
    <property type="entry name" value="NADH-UBIQUINONE OXIDOREDUCTASE 39 KDA SUBUNIT-RELATED"/>
    <property type="match status" value="1"/>
</dbReference>
<evidence type="ECO:0000259" key="1">
    <source>
        <dbReference type="Pfam" id="PF13460"/>
    </source>
</evidence>
<dbReference type="Proteomes" id="UP000001369">
    <property type="component" value="Chromosome"/>
</dbReference>
<dbReference type="KEGG" id="saf:SULAZ_1451"/>
<proteinExistence type="predicted"/>
<evidence type="ECO:0000313" key="2">
    <source>
        <dbReference type="EMBL" id="ACN98344.1"/>
    </source>
</evidence>
<dbReference type="PANTHER" id="PTHR12126:SF11">
    <property type="entry name" value="NADH DEHYDROGENASE [UBIQUINONE] 1 ALPHA SUBCOMPLEX SUBUNIT 9, MITOCHONDRIAL"/>
    <property type="match status" value="1"/>
</dbReference>
<dbReference type="Gene3D" id="3.40.50.720">
    <property type="entry name" value="NAD(P)-binding Rossmann-like Domain"/>
    <property type="match status" value="1"/>
</dbReference>
<dbReference type="InterPro" id="IPR051207">
    <property type="entry name" value="ComplexI_NDUFA9_subunit"/>
</dbReference>
<protein>
    <submittedName>
        <fullName evidence="2">NADH dehydrogenase</fullName>
    </submittedName>
</protein>
<dbReference type="Pfam" id="PF13460">
    <property type="entry name" value="NAD_binding_10"/>
    <property type="match status" value="1"/>
</dbReference>
<evidence type="ECO:0000313" key="3">
    <source>
        <dbReference type="Proteomes" id="UP000001369"/>
    </source>
</evidence>
<sequence length="283" mass="32327">MKVLIYGSTGFVGRYVVRQLIGKVELFLAARNESKAKSIFGDSVKAVKFNDKIENPIFEVNPDVVINLIGILKESGNNTFEYTHYEIPKRLIDASKNLNAKKFIQMSALGADINSKSMYQKTKAMAEEYLISSGLNYVIFRPSIILGKEQKLFEDFKKYSKIAPFFLAPYDAKVQPVNVYDVAECFEKATLTEIKNEIFELCGNKVINYKELFEFALKYLNIKRPVIPVPKKAFLFMIPVFSLMPDPIMTLDQYYMLQEDNVCSGKYKGVKDLLGNVRDAFVF</sequence>
<dbReference type="GO" id="GO:0044877">
    <property type="term" value="F:protein-containing complex binding"/>
    <property type="evidence" value="ECO:0007669"/>
    <property type="project" value="TreeGrafter"/>
</dbReference>
<accession>C1DWD2</accession>
<dbReference type="HOGENOM" id="CLU_007383_6_5_0"/>
<dbReference type="SUPFAM" id="SSF51735">
    <property type="entry name" value="NAD(P)-binding Rossmann-fold domains"/>
    <property type="match status" value="1"/>
</dbReference>